<feature type="coiled-coil region" evidence="5">
    <location>
        <begin position="12"/>
        <end position="39"/>
    </location>
</feature>
<evidence type="ECO:0000256" key="1">
    <source>
        <dbReference type="ARBA" id="ARBA00004536"/>
    </source>
</evidence>
<evidence type="ECO:0000256" key="6">
    <source>
        <dbReference type="SAM" id="MobiDB-lite"/>
    </source>
</evidence>
<dbReference type="AlphaFoldDB" id="A0A553P766"/>
<dbReference type="GO" id="GO:0005912">
    <property type="term" value="C:adherens junction"/>
    <property type="evidence" value="ECO:0007669"/>
    <property type="project" value="UniProtKB-SubCell"/>
</dbReference>
<dbReference type="PANTHER" id="PTHR13546:SF15">
    <property type="entry name" value="CCDC85"/>
    <property type="match status" value="1"/>
</dbReference>
<reference evidence="7 8" key="1">
    <citation type="journal article" date="2018" name="Nat. Ecol. Evol.">
        <title>Genomic signatures of mitonuclear coevolution across populations of Tigriopus californicus.</title>
        <authorList>
            <person name="Barreto F.S."/>
            <person name="Watson E.T."/>
            <person name="Lima T.G."/>
            <person name="Willett C.S."/>
            <person name="Edmands S."/>
            <person name="Li W."/>
            <person name="Burton R.S."/>
        </authorList>
    </citation>
    <scope>NUCLEOTIDE SEQUENCE [LARGE SCALE GENOMIC DNA]</scope>
    <source>
        <strain evidence="7 8">San Diego</strain>
    </source>
</reference>
<dbReference type="EMBL" id="VCGU01000007">
    <property type="protein sequence ID" value="TRY73531.1"/>
    <property type="molecule type" value="Genomic_DNA"/>
</dbReference>
<evidence type="ECO:0000313" key="8">
    <source>
        <dbReference type="Proteomes" id="UP000318571"/>
    </source>
</evidence>
<dbReference type="STRING" id="6832.A0A553P766"/>
<sequence>MTESAVDLRAQLDRCLKSIALLREQNQRLSQDNQELRDLCCFLDDDRQKGKRLAREWQKFGRYTAKVMRQEVSSYQGKLKRLEEHQKRLMNDNAELKDLCLYLDEERTNTLLPCPHCHKLIDQPLPPNIVYPNGSSANNPGVKAKGAPSSLSDGGSGPMSTATSSSSEEGSSLHDTSASNCSSDTMEKINVREQQLTESSEKALEVFTVFEQANTADLQEYSSEQAIIKEMCNVVWRALESDV</sequence>
<evidence type="ECO:0000313" key="7">
    <source>
        <dbReference type="EMBL" id="TRY73531.1"/>
    </source>
</evidence>
<evidence type="ECO:0008006" key="9">
    <source>
        <dbReference type="Google" id="ProtNLM"/>
    </source>
</evidence>
<comment type="subcellular location">
    <subcellularLocation>
        <location evidence="1">Cell junction</location>
        <location evidence="1">Adherens junction</location>
    </subcellularLocation>
</comment>
<keyword evidence="8" id="KW-1185">Reference proteome</keyword>
<evidence type="ECO:0000256" key="5">
    <source>
        <dbReference type="SAM" id="Coils"/>
    </source>
</evidence>
<evidence type="ECO:0000256" key="2">
    <source>
        <dbReference type="ARBA" id="ARBA00009052"/>
    </source>
</evidence>
<comment type="caution">
    <text evidence="7">The sequence shown here is derived from an EMBL/GenBank/DDBJ whole genome shotgun (WGS) entry which is preliminary data.</text>
</comment>
<feature type="compositionally biased region" description="Polar residues" evidence="6">
    <location>
        <begin position="173"/>
        <end position="184"/>
    </location>
</feature>
<organism evidence="7 8">
    <name type="scientific">Tigriopus californicus</name>
    <name type="common">Marine copepod</name>
    <dbReference type="NCBI Taxonomy" id="6832"/>
    <lineage>
        <taxon>Eukaryota</taxon>
        <taxon>Metazoa</taxon>
        <taxon>Ecdysozoa</taxon>
        <taxon>Arthropoda</taxon>
        <taxon>Crustacea</taxon>
        <taxon>Multicrustacea</taxon>
        <taxon>Hexanauplia</taxon>
        <taxon>Copepoda</taxon>
        <taxon>Harpacticoida</taxon>
        <taxon>Harpacticidae</taxon>
        <taxon>Tigriopus</taxon>
    </lineage>
</organism>
<evidence type="ECO:0000256" key="4">
    <source>
        <dbReference type="ARBA" id="ARBA00023054"/>
    </source>
</evidence>
<dbReference type="OrthoDB" id="10056395at2759"/>
<dbReference type="Pfam" id="PF10226">
    <property type="entry name" value="CCDC85"/>
    <property type="match status" value="1"/>
</dbReference>
<dbReference type="InterPro" id="IPR019359">
    <property type="entry name" value="CCDC85"/>
</dbReference>
<evidence type="ECO:0000256" key="3">
    <source>
        <dbReference type="ARBA" id="ARBA00022949"/>
    </source>
</evidence>
<feature type="compositionally biased region" description="Low complexity" evidence="6">
    <location>
        <begin position="158"/>
        <end position="170"/>
    </location>
</feature>
<proteinExistence type="inferred from homology"/>
<keyword evidence="4 5" id="KW-0175">Coiled coil</keyword>
<keyword evidence="3" id="KW-0965">Cell junction</keyword>
<dbReference type="OMA" id="KKLAWEW"/>
<gene>
    <name evidence="7" type="ORF">TCAL_12486</name>
</gene>
<accession>A0A553P766</accession>
<dbReference type="Proteomes" id="UP000318571">
    <property type="component" value="Chromosome 3"/>
</dbReference>
<dbReference type="PANTHER" id="PTHR13546">
    <property type="entry name" value="RE60986P"/>
    <property type="match status" value="1"/>
</dbReference>
<name>A0A553P766_TIGCA</name>
<protein>
    <recommendedName>
        <fullName evidence="9">Coiled-coil domain-containing protein 85C</fullName>
    </recommendedName>
</protein>
<feature type="coiled-coil region" evidence="5">
    <location>
        <begin position="65"/>
        <end position="99"/>
    </location>
</feature>
<feature type="region of interest" description="Disordered" evidence="6">
    <location>
        <begin position="131"/>
        <end position="184"/>
    </location>
</feature>
<comment type="similarity">
    <text evidence="2">Belongs to the CCDC85 family.</text>
</comment>